<accession>A0A0B6YS22</accession>
<protein>
    <submittedName>
        <fullName evidence="1">Uncharacterized protein</fullName>
    </submittedName>
</protein>
<gene>
    <name evidence="1" type="primary">ORF34825</name>
</gene>
<organism evidence="1">
    <name type="scientific">Arion vulgaris</name>
    <dbReference type="NCBI Taxonomy" id="1028688"/>
    <lineage>
        <taxon>Eukaryota</taxon>
        <taxon>Metazoa</taxon>
        <taxon>Spiralia</taxon>
        <taxon>Lophotrochozoa</taxon>
        <taxon>Mollusca</taxon>
        <taxon>Gastropoda</taxon>
        <taxon>Heterobranchia</taxon>
        <taxon>Euthyneura</taxon>
        <taxon>Panpulmonata</taxon>
        <taxon>Eupulmonata</taxon>
        <taxon>Stylommatophora</taxon>
        <taxon>Helicina</taxon>
        <taxon>Arionoidea</taxon>
        <taxon>Arionidae</taxon>
        <taxon>Arion</taxon>
    </lineage>
</organism>
<sequence>METTEMYFYRRRIRITWTVRVPNEEVLKVVKLLRKYIVNIKEASHYFFNI</sequence>
<evidence type="ECO:0000313" key="1">
    <source>
        <dbReference type="EMBL" id="CEK58993.1"/>
    </source>
</evidence>
<proteinExistence type="predicted"/>
<dbReference type="AlphaFoldDB" id="A0A0B6YS22"/>
<dbReference type="EMBL" id="HACG01012128">
    <property type="protein sequence ID" value="CEK58993.1"/>
    <property type="molecule type" value="Transcribed_RNA"/>
</dbReference>
<name>A0A0B6YS22_9EUPU</name>
<reference evidence="1" key="1">
    <citation type="submission" date="2014-12" db="EMBL/GenBank/DDBJ databases">
        <title>Insight into the proteome of Arion vulgaris.</title>
        <authorList>
            <person name="Aradska J."/>
            <person name="Bulat T."/>
            <person name="Smidak R."/>
            <person name="Sarate P."/>
            <person name="Gangsoo J."/>
            <person name="Sialana F."/>
            <person name="Bilban M."/>
            <person name="Lubec G."/>
        </authorList>
    </citation>
    <scope>NUCLEOTIDE SEQUENCE</scope>
    <source>
        <tissue evidence="1">Skin</tissue>
    </source>
</reference>